<sequence length="106" mass="12176">MDHYANEGLKRYIIEVNAIKSYLLSIGACLLSEKARLLEDVGKNGDIKYIKENHKSFMREYKGILGSISKNLNNIESNSYSNCIEKIEINKEDIENKIDCINKFTL</sequence>
<accession>A0A0B3WM51</accession>
<dbReference type="EMBL" id="JWHR01000157">
    <property type="protein sequence ID" value="KHS55645.1"/>
    <property type="molecule type" value="Genomic_DNA"/>
</dbReference>
<keyword evidence="2" id="KW-1185">Reference proteome</keyword>
<dbReference type="RefSeq" id="WP_039681347.1">
    <property type="nucleotide sequence ID" value="NZ_JAWGXO010000011.1"/>
</dbReference>
<protein>
    <submittedName>
        <fullName evidence="1">Uncharacterized protein</fullName>
    </submittedName>
</protein>
<evidence type="ECO:0000313" key="2">
    <source>
        <dbReference type="Proteomes" id="UP000031189"/>
    </source>
</evidence>
<dbReference type="Proteomes" id="UP000031189">
    <property type="component" value="Unassembled WGS sequence"/>
</dbReference>
<organism evidence="1 2">
    <name type="scientific">Terrisporobacter othiniensis</name>
    <dbReference type="NCBI Taxonomy" id="1577792"/>
    <lineage>
        <taxon>Bacteria</taxon>
        <taxon>Bacillati</taxon>
        <taxon>Bacillota</taxon>
        <taxon>Clostridia</taxon>
        <taxon>Peptostreptococcales</taxon>
        <taxon>Peptostreptococcaceae</taxon>
        <taxon>Terrisporobacter</taxon>
    </lineage>
</organism>
<comment type="caution">
    <text evidence="1">The sequence shown here is derived from an EMBL/GenBank/DDBJ whole genome shotgun (WGS) entry which is preliminary data.</text>
</comment>
<proteinExistence type="predicted"/>
<gene>
    <name evidence="1" type="ORF">QX51_18340</name>
</gene>
<dbReference type="OrthoDB" id="254537at2"/>
<dbReference type="AlphaFoldDB" id="A0A0B3WM51"/>
<reference evidence="1 2" key="1">
    <citation type="submission" date="2014-12" db="EMBL/GenBank/DDBJ databases">
        <title>Draft genome sequence of Terrisporobacter sp. 08-306576, isolated from the blood culture of a bacteremia patient.</title>
        <authorList>
            <person name="Lund L.C."/>
            <person name="Sydenham T.V."/>
            <person name="Hogh S.V."/>
            <person name="Skov M.N."/>
            <person name="Kemp M."/>
            <person name="Justesen U.S."/>
        </authorList>
    </citation>
    <scope>NUCLEOTIDE SEQUENCE [LARGE SCALE GENOMIC DNA]</scope>
    <source>
        <strain evidence="1 2">08-306576</strain>
    </source>
</reference>
<name>A0A0B3WM51_9FIRM</name>
<evidence type="ECO:0000313" key="1">
    <source>
        <dbReference type="EMBL" id="KHS55645.1"/>
    </source>
</evidence>